<dbReference type="PROSITE" id="PS50090">
    <property type="entry name" value="MYB_LIKE"/>
    <property type="match status" value="3"/>
</dbReference>
<dbReference type="Gene3D" id="3.80.10.10">
    <property type="entry name" value="Ribonuclease Inhibitor"/>
    <property type="match status" value="2"/>
</dbReference>
<dbReference type="eggNOG" id="KOG0048">
    <property type="taxonomic scope" value="Eukaryota"/>
</dbReference>
<feature type="compositionally biased region" description="Low complexity" evidence="3">
    <location>
        <begin position="21"/>
        <end position="30"/>
    </location>
</feature>
<dbReference type="SUPFAM" id="SSF46689">
    <property type="entry name" value="Homeodomain-like"/>
    <property type="match status" value="2"/>
</dbReference>
<dbReference type="SMART" id="SM00367">
    <property type="entry name" value="LRR_CC"/>
    <property type="match status" value="7"/>
</dbReference>
<name>H3GLN6_PHYRM</name>
<keyword evidence="8" id="KW-1185">Reference proteome</keyword>
<dbReference type="STRING" id="164328.H3GLN6"/>
<organism evidence="7 8">
    <name type="scientific">Phytophthora ramorum</name>
    <name type="common">Sudden oak death agent</name>
    <dbReference type="NCBI Taxonomy" id="164328"/>
    <lineage>
        <taxon>Eukaryota</taxon>
        <taxon>Sar</taxon>
        <taxon>Stramenopiles</taxon>
        <taxon>Oomycota</taxon>
        <taxon>Peronosporomycetes</taxon>
        <taxon>Peronosporales</taxon>
        <taxon>Peronosporaceae</taxon>
        <taxon>Phytophthora</taxon>
    </lineage>
</organism>
<dbReference type="VEuPathDB" id="FungiDB:KRP22_13517"/>
<dbReference type="Pfam" id="PF00249">
    <property type="entry name" value="Myb_DNA-binding"/>
    <property type="match status" value="1"/>
</dbReference>
<feature type="region of interest" description="Disordered" evidence="3">
    <location>
        <begin position="94"/>
        <end position="116"/>
    </location>
</feature>
<dbReference type="SUPFAM" id="SSF52047">
    <property type="entry name" value="RNI-like"/>
    <property type="match status" value="1"/>
</dbReference>
<proteinExistence type="predicted"/>
<evidence type="ECO:0000313" key="8">
    <source>
        <dbReference type="Proteomes" id="UP000005238"/>
    </source>
</evidence>
<dbReference type="InterPro" id="IPR032675">
    <property type="entry name" value="LRR_dom_sf"/>
</dbReference>
<dbReference type="GO" id="GO:0000981">
    <property type="term" value="F:DNA-binding transcription factor activity, RNA polymerase II-specific"/>
    <property type="evidence" value="ECO:0000318"/>
    <property type="project" value="GO_Central"/>
</dbReference>
<dbReference type="eggNOG" id="KOG1947">
    <property type="taxonomic scope" value="Eukaryota"/>
</dbReference>
<dbReference type="PROSITE" id="PS51293">
    <property type="entry name" value="SANT"/>
    <property type="match status" value="1"/>
</dbReference>
<dbReference type="InterPro" id="IPR017930">
    <property type="entry name" value="Myb_dom"/>
</dbReference>
<dbReference type="InterPro" id="IPR017884">
    <property type="entry name" value="SANT_dom"/>
</dbReference>
<dbReference type="Pfam" id="PF13921">
    <property type="entry name" value="Myb_DNA-bind_6"/>
    <property type="match status" value="1"/>
</dbReference>
<dbReference type="GO" id="GO:0005634">
    <property type="term" value="C:nucleus"/>
    <property type="evidence" value="ECO:0000318"/>
    <property type="project" value="GO_Central"/>
</dbReference>
<dbReference type="EMBL" id="DS566020">
    <property type="status" value="NOT_ANNOTATED_CDS"/>
    <property type="molecule type" value="Genomic_DNA"/>
</dbReference>
<reference evidence="8" key="1">
    <citation type="journal article" date="2006" name="Science">
        <title>Phytophthora genome sequences uncover evolutionary origins and mechanisms of pathogenesis.</title>
        <authorList>
            <person name="Tyler B.M."/>
            <person name="Tripathy S."/>
            <person name="Zhang X."/>
            <person name="Dehal P."/>
            <person name="Jiang R.H."/>
            <person name="Aerts A."/>
            <person name="Arredondo F.D."/>
            <person name="Baxter L."/>
            <person name="Bensasson D."/>
            <person name="Beynon J.L."/>
            <person name="Chapman J."/>
            <person name="Damasceno C.M."/>
            <person name="Dorrance A.E."/>
            <person name="Dou D."/>
            <person name="Dickerman A.W."/>
            <person name="Dubchak I.L."/>
            <person name="Garbelotto M."/>
            <person name="Gijzen M."/>
            <person name="Gordon S.G."/>
            <person name="Govers F."/>
            <person name="Grunwald N.J."/>
            <person name="Huang W."/>
            <person name="Ivors K.L."/>
            <person name="Jones R.W."/>
            <person name="Kamoun S."/>
            <person name="Krampis K."/>
            <person name="Lamour K.H."/>
            <person name="Lee M.K."/>
            <person name="McDonald W.H."/>
            <person name="Medina M."/>
            <person name="Meijer H.J."/>
            <person name="Nordberg E.K."/>
            <person name="Maclean D.J."/>
            <person name="Ospina-Giraldo M.D."/>
            <person name="Morris P.F."/>
            <person name="Phuntumart V."/>
            <person name="Putnam N.H."/>
            <person name="Rash S."/>
            <person name="Rose J.K."/>
            <person name="Sakihama Y."/>
            <person name="Salamov A.A."/>
            <person name="Savidor A."/>
            <person name="Scheuring C.F."/>
            <person name="Smith B.M."/>
            <person name="Sobral B.W."/>
            <person name="Terry A."/>
            <person name="Torto-Alalibo T.A."/>
            <person name="Win J."/>
            <person name="Xu Z."/>
            <person name="Zhang H."/>
            <person name="Grigoriev I.V."/>
            <person name="Rokhsar D.S."/>
            <person name="Boore J.L."/>
        </authorList>
    </citation>
    <scope>NUCLEOTIDE SEQUENCE [LARGE SCALE GENOMIC DNA]</scope>
    <source>
        <strain evidence="8">Pr102</strain>
    </source>
</reference>
<dbReference type="VEuPathDB" id="FungiDB:KRP23_10706"/>
<dbReference type="PANTHER" id="PTHR45614:SF274">
    <property type="entry name" value="MYB-LIKE DNA-BINDING PROTEIN"/>
    <property type="match status" value="1"/>
</dbReference>
<accession>H3GLN6</accession>
<feature type="domain" description="HTH myb-type" evidence="6">
    <location>
        <begin position="493"/>
        <end position="547"/>
    </location>
</feature>
<feature type="domain" description="HTH myb-type" evidence="6">
    <location>
        <begin position="548"/>
        <end position="596"/>
    </location>
</feature>
<feature type="domain" description="Myb-like" evidence="4">
    <location>
        <begin position="550"/>
        <end position="596"/>
    </location>
</feature>
<dbReference type="VEuPathDB" id="FungiDB:KRP22_13516"/>
<dbReference type="InterPro" id="IPR006553">
    <property type="entry name" value="Leu-rich_rpt_Cys-con_subtyp"/>
</dbReference>
<evidence type="ECO:0000259" key="4">
    <source>
        <dbReference type="PROSITE" id="PS50090"/>
    </source>
</evidence>
<feature type="region of interest" description="Disordered" evidence="3">
    <location>
        <begin position="1"/>
        <end position="61"/>
    </location>
</feature>
<dbReference type="Gene3D" id="1.10.10.60">
    <property type="entry name" value="Homeodomain-like"/>
    <property type="match status" value="3"/>
</dbReference>
<dbReference type="InParanoid" id="H3GLN6"/>
<evidence type="ECO:0000313" key="7">
    <source>
        <dbReference type="EnsemblProtists" id="Phyra77318"/>
    </source>
</evidence>
<dbReference type="InterPro" id="IPR001005">
    <property type="entry name" value="SANT/Myb"/>
</dbReference>
<dbReference type="PANTHER" id="PTHR45614">
    <property type="entry name" value="MYB PROTEIN-RELATED"/>
    <property type="match status" value="1"/>
</dbReference>
<feature type="region of interest" description="Disordered" evidence="3">
    <location>
        <begin position="649"/>
        <end position="673"/>
    </location>
</feature>
<evidence type="ECO:0000256" key="2">
    <source>
        <dbReference type="ARBA" id="ARBA00023125"/>
    </source>
</evidence>
<dbReference type="PROSITE" id="PS51294">
    <property type="entry name" value="HTH_MYB"/>
    <property type="match status" value="3"/>
</dbReference>
<dbReference type="CDD" id="cd00167">
    <property type="entry name" value="SANT"/>
    <property type="match status" value="3"/>
</dbReference>
<evidence type="ECO:0000256" key="1">
    <source>
        <dbReference type="ARBA" id="ARBA00022737"/>
    </source>
</evidence>
<sequence>MKRKSRSPAASPRSSSRRRAVSPPSSASHSPPREENDEIAPETASPAPAPTPPSGRGRAVVSRERAVYFATGAREEEAWPGYFATARALDDNRQAAQAARKQRQAAEDEEDEETSKVVWTPKRAARLSVLTADNVVQRLRDLALQSLAEHVEQLPTLEYIDSTARHQVARAVVKLRRLKPEVLPLFIFPGVTEIDIPDCSNIDEETLLRALKECAARGLDLTVLRLGLCGRCVSDSVIQELGDSLKAVEQLQVQGCYRLSDAGCEALVRRCAPSLDSFEISCNQRITKKSIDYFCELQNLHSLTLSECLQIDDAGLESLKSMKNLRKLQLNQMERLSDDFICSLAKSLPEVEEFSVARCSQLTDTAVVGILDACRRLKALDVSDLHRITDGSFEPHLAFGANKYLETLEMSSVSEATDASMMALKEFCATSLTTLDISFCRSISEDALGVLADESEKLTSLVLWGCTQLRYSPYKRKKSSRKAKVNVVDVAYPSHDGGKWTSEEDSLLRDGVCQFGCKKWKAISERIEDRSPGECSKRWNKLQSIGIVVKRPWGREEDTQMMKLVEKYGASKWAVIASHLEGRNGKQCRERWHNQLNPAIKKGPWTEQENETILKMQAQFGNCWAKITAHLPGRTDNAVKNHWHSSLKSLAKREPGEGRGGGTTRKKLKKKFRKAKSRHVKDIEEALSKSVAEFSACAAEDTIPVPVTPLDGHLADSLPDPLVVHADHGSLSPDSVANVDSLDLLTYGNSYENSVQRAQAVIDNILDPMGMGSCSTSSFDPLCVPDASVCESAYEHSVATCCTGDDVFYFAANTELPSVDPTSPAQPPFGLDELLYDPLYSVCGEDLESSGLVLSAPLGEVARVYQRSMVVTERGTYITYSSSSATSTGPAPNLSPIDQADDMLFSVKEEPSFDSVEPELPSVEYRFAQTMSSCAAFSSQLSMDV</sequence>
<dbReference type="GO" id="GO:0006355">
    <property type="term" value="P:regulation of DNA-templated transcription"/>
    <property type="evidence" value="ECO:0000318"/>
    <property type="project" value="GO_Central"/>
</dbReference>
<dbReference type="EnsemblProtists" id="Phyra77318">
    <property type="protein sequence ID" value="Phyra77318"/>
    <property type="gene ID" value="Phyra77318"/>
</dbReference>
<dbReference type="InterPro" id="IPR050560">
    <property type="entry name" value="MYB_TF"/>
</dbReference>
<dbReference type="SMART" id="SM00717">
    <property type="entry name" value="SANT"/>
    <property type="match status" value="3"/>
</dbReference>
<keyword evidence="1" id="KW-0677">Repeat</keyword>
<dbReference type="FunFam" id="1.10.10.60:FF:000010">
    <property type="entry name" value="Transcriptional activator Myb isoform A"/>
    <property type="match status" value="1"/>
</dbReference>
<evidence type="ECO:0000259" key="6">
    <source>
        <dbReference type="PROSITE" id="PS51294"/>
    </source>
</evidence>
<feature type="domain" description="Myb-like" evidence="4">
    <location>
        <begin position="597"/>
        <end position="647"/>
    </location>
</feature>
<keyword evidence="2" id="KW-0238">DNA-binding</keyword>
<evidence type="ECO:0000259" key="5">
    <source>
        <dbReference type="PROSITE" id="PS51293"/>
    </source>
</evidence>
<dbReference type="GO" id="GO:0000978">
    <property type="term" value="F:RNA polymerase II cis-regulatory region sequence-specific DNA binding"/>
    <property type="evidence" value="ECO:0000318"/>
    <property type="project" value="GO_Central"/>
</dbReference>
<feature type="domain" description="Myb-like" evidence="4">
    <location>
        <begin position="492"/>
        <end position="543"/>
    </location>
</feature>
<dbReference type="Proteomes" id="UP000005238">
    <property type="component" value="Unassembled WGS sequence"/>
</dbReference>
<dbReference type="OMA" id="CESAYEH"/>
<dbReference type="HOGENOM" id="CLU_011767_0_0_1"/>
<feature type="domain" description="SANT" evidence="5">
    <location>
        <begin position="495"/>
        <end position="535"/>
    </location>
</feature>
<dbReference type="VEuPathDB" id="FungiDB:KRP23_10707"/>
<evidence type="ECO:0000256" key="3">
    <source>
        <dbReference type="SAM" id="MobiDB-lite"/>
    </source>
</evidence>
<reference evidence="7" key="2">
    <citation type="submission" date="2015-06" db="UniProtKB">
        <authorList>
            <consortium name="EnsemblProtists"/>
        </authorList>
    </citation>
    <scope>IDENTIFICATION</scope>
    <source>
        <strain evidence="7">Pr102</strain>
    </source>
</reference>
<dbReference type="AlphaFoldDB" id="H3GLN6"/>
<feature type="domain" description="HTH myb-type" evidence="6">
    <location>
        <begin position="597"/>
        <end position="651"/>
    </location>
</feature>
<protein>
    <submittedName>
        <fullName evidence="7">Uncharacterized protein</fullName>
    </submittedName>
</protein>
<dbReference type="InterPro" id="IPR009057">
    <property type="entry name" value="Homeodomain-like_sf"/>
</dbReference>
<feature type="compositionally biased region" description="Basic residues" evidence="3">
    <location>
        <begin position="664"/>
        <end position="673"/>
    </location>
</feature>